<keyword evidence="5" id="KW-1185">Reference proteome</keyword>
<feature type="transmembrane region" description="Helical" evidence="1">
    <location>
        <begin position="41"/>
        <end position="63"/>
    </location>
</feature>
<comment type="caution">
    <text evidence="4">The sequence shown here is derived from an EMBL/GenBank/DDBJ whole genome shotgun (WGS) entry which is preliminary data.</text>
</comment>
<feature type="transmembrane region" description="Helical" evidence="1">
    <location>
        <begin position="75"/>
        <end position="98"/>
    </location>
</feature>
<evidence type="ECO:0000256" key="1">
    <source>
        <dbReference type="SAM" id="Phobius"/>
    </source>
</evidence>
<sequence>MSRLDSPILEPRVVDTGILVAVVALLATGVASMFAATPATAWVYVLHGTTGVLFLALVVLKLWRVRHRVRVRPSGVWTSLLLAALSVAALATGFGWVFGLELDVGFWGLLNVHIAFGLLVAPVVLFHLRRRFAVASRETLTQRRTVLRSGGLLVGGAVAWRAQQSLNRLLDTAGADRRFTGSRPAEGDSGNDFPVTMWMADDPDPIDTDSWTLSVGGLTERSLSVGADELDPDSEQRALLDCTSGWYAERDWQGLSVGDLLDAVEPHEDAAWVQFRSVTGYRWTLPIDEARDALLATHVDGQRLSHGHGYPLRLVAPDRRGYQWVKWVESVEVSRSRDLSESIAIFVSGL</sequence>
<dbReference type="PANTHER" id="PTHR43032">
    <property type="entry name" value="PROTEIN-METHIONINE-SULFOXIDE REDUCTASE"/>
    <property type="match status" value="1"/>
</dbReference>
<name>A0AAE3IDJ1_9EURY</name>
<feature type="transmembrane region" description="Helical" evidence="1">
    <location>
        <begin position="12"/>
        <end position="35"/>
    </location>
</feature>
<dbReference type="PRINTS" id="PR00407">
    <property type="entry name" value="EUMOPTERIN"/>
</dbReference>
<dbReference type="InterPro" id="IPR036374">
    <property type="entry name" value="OxRdtase_Mopterin-bd_sf"/>
</dbReference>
<reference evidence="4" key="1">
    <citation type="submission" date="2023-02" db="EMBL/GenBank/DDBJ databases">
        <title>Enrichment on poylsaccharides allowed isolation of novel metabolic and taxonomic groups of Haloarchaea.</title>
        <authorList>
            <person name="Sorokin D.Y."/>
            <person name="Elcheninov A.G."/>
            <person name="Khizhniak T.V."/>
            <person name="Kolganova T.V."/>
            <person name="Kublanov I.V."/>
        </authorList>
    </citation>
    <scope>NUCLEOTIDE SEQUENCE</scope>
    <source>
        <strain evidence="3 5">HArc-curdl5-1</strain>
        <strain evidence="4">HArc-curdl7</strain>
    </source>
</reference>
<evidence type="ECO:0000313" key="5">
    <source>
        <dbReference type="Proteomes" id="UP001208186"/>
    </source>
</evidence>
<evidence type="ECO:0000313" key="3">
    <source>
        <dbReference type="EMBL" id="MCU4717440.1"/>
    </source>
</evidence>
<keyword evidence="1" id="KW-1133">Transmembrane helix</keyword>
<dbReference type="CDD" id="cd00321">
    <property type="entry name" value="SO_family_Moco"/>
    <property type="match status" value="1"/>
</dbReference>
<dbReference type="Proteomes" id="UP001209746">
    <property type="component" value="Unassembled WGS sequence"/>
</dbReference>
<proteinExistence type="predicted"/>
<gene>
    <name evidence="4" type="ORF">OB914_06440</name>
    <name evidence="3" type="ORF">OB916_05105</name>
</gene>
<evidence type="ECO:0000259" key="2">
    <source>
        <dbReference type="Pfam" id="PF00174"/>
    </source>
</evidence>
<protein>
    <submittedName>
        <fullName evidence="4">Molybdopterin-dependent oxidoreductase</fullName>
    </submittedName>
</protein>
<feature type="transmembrane region" description="Helical" evidence="1">
    <location>
        <begin position="104"/>
        <end position="128"/>
    </location>
</feature>
<dbReference type="PANTHER" id="PTHR43032:SF2">
    <property type="entry name" value="BLL0505 PROTEIN"/>
    <property type="match status" value="1"/>
</dbReference>
<dbReference type="InterPro" id="IPR000572">
    <property type="entry name" value="OxRdtase_Mopterin-bd_dom"/>
</dbReference>
<dbReference type="EMBL" id="JAOPKC010000003">
    <property type="protein sequence ID" value="MCU4717440.1"/>
    <property type="molecule type" value="Genomic_DNA"/>
</dbReference>
<dbReference type="Proteomes" id="UP001208186">
    <property type="component" value="Unassembled WGS sequence"/>
</dbReference>
<dbReference type="AlphaFoldDB" id="A0AAE3IDJ1"/>
<dbReference type="RefSeq" id="WP_315908206.1">
    <property type="nucleotide sequence ID" value="NZ_JAOPKC010000003.1"/>
</dbReference>
<organism evidence="4 6">
    <name type="scientific">Halapricum hydrolyticum</name>
    <dbReference type="NCBI Taxonomy" id="2979991"/>
    <lineage>
        <taxon>Archaea</taxon>
        <taxon>Methanobacteriati</taxon>
        <taxon>Methanobacteriota</taxon>
        <taxon>Stenosarchaea group</taxon>
        <taxon>Halobacteria</taxon>
        <taxon>Halobacteriales</taxon>
        <taxon>Haloarculaceae</taxon>
        <taxon>Halapricum</taxon>
    </lineage>
</organism>
<feature type="domain" description="Oxidoreductase molybdopterin-binding" evidence="2">
    <location>
        <begin position="205"/>
        <end position="337"/>
    </location>
</feature>
<keyword evidence="1" id="KW-0812">Transmembrane</keyword>
<dbReference type="EMBL" id="JAOPKD010000004">
    <property type="protein sequence ID" value="MCU4726604.1"/>
    <property type="molecule type" value="Genomic_DNA"/>
</dbReference>
<dbReference type="Pfam" id="PF00174">
    <property type="entry name" value="Oxidored_molyb"/>
    <property type="match status" value="1"/>
</dbReference>
<evidence type="ECO:0000313" key="4">
    <source>
        <dbReference type="EMBL" id="MCU4726604.1"/>
    </source>
</evidence>
<keyword evidence="1" id="KW-0472">Membrane</keyword>
<accession>A0AAE3IDJ1</accession>
<dbReference type="Gene3D" id="3.90.420.10">
    <property type="entry name" value="Oxidoreductase, molybdopterin-binding domain"/>
    <property type="match status" value="1"/>
</dbReference>
<evidence type="ECO:0000313" key="6">
    <source>
        <dbReference type="Proteomes" id="UP001209746"/>
    </source>
</evidence>
<dbReference type="SUPFAM" id="SSF56524">
    <property type="entry name" value="Oxidoreductase molybdopterin-binding domain"/>
    <property type="match status" value="1"/>
</dbReference>
<dbReference type="GO" id="GO:0016491">
    <property type="term" value="F:oxidoreductase activity"/>
    <property type="evidence" value="ECO:0007669"/>
    <property type="project" value="InterPro"/>
</dbReference>
<dbReference type="InterPro" id="IPR008335">
    <property type="entry name" value="Mopterin_OxRdtase_euk"/>
</dbReference>